<proteinExistence type="predicted"/>
<keyword evidence="2" id="KW-1133">Transmembrane helix</keyword>
<dbReference type="CDD" id="cd06186">
    <property type="entry name" value="NOX_Duox_like_FAD_NADP"/>
    <property type="match status" value="1"/>
</dbReference>
<accession>A0A7J7MHH3</accession>
<feature type="transmembrane region" description="Helical" evidence="2">
    <location>
        <begin position="121"/>
        <end position="154"/>
    </location>
</feature>
<keyword evidence="5" id="KW-1185">Reference proteome</keyword>
<evidence type="ECO:0000313" key="4">
    <source>
        <dbReference type="EMBL" id="KAF6154214.1"/>
    </source>
</evidence>
<keyword evidence="2" id="KW-0472">Membrane</keyword>
<gene>
    <name evidence="4" type="ORF">GIB67_043104</name>
</gene>
<feature type="transmembrane region" description="Helical" evidence="2">
    <location>
        <begin position="358"/>
        <end position="379"/>
    </location>
</feature>
<dbReference type="Proteomes" id="UP000541444">
    <property type="component" value="Unassembled WGS sequence"/>
</dbReference>
<name>A0A7J7MHH3_9MAGN</name>
<dbReference type="Gene3D" id="3.40.50.80">
    <property type="entry name" value="Nucleotide-binding domain of ferredoxin-NADP reductase (FNR) module"/>
    <property type="match status" value="1"/>
</dbReference>
<dbReference type="PANTHER" id="PTHR11972:SF69">
    <property type="entry name" value="FERRIC REDUCTION OXIDASE 6-RELATED"/>
    <property type="match status" value="1"/>
</dbReference>
<keyword evidence="2" id="KW-0812">Transmembrane</keyword>
<feature type="transmembrane region" description="Helical" evidence="2">
    <location>
        <begin position="391"/>
        <end position="415"/>
    </location>
</feature>
<dbReference type="PANTHER" id="PTHR11972">
    <property type="entry name" value="NADPH OXIDASE"/>
    <property type="match status" value="1"/>
</dbReference>
<feature type="transmembrane region" description="Helical" evidence="2">
    <location>
        <begin position="195"/>
        <end position="214"/>
    </location>
</feature>
<comment type="caution">
    <text evidence="4">The sequence shown here is derived from an EMBL/GenBank/DDBJ whole genome shotgun (WGS) entry which is preliminary data.</text>
</comment>
<dbReference type="PROSITE" id="PS51384">
    <property type="entry name" value="FAD_FR"/>
    <property type="match status" value="1"/>
</dbReference>
<reference evidence="4 5" key="1">
    <citation type="journal article" date="2020" name="IScience">
        <title>Genome Sequencing of the Endangered Kingdonia uniflora (Circaeasteraceae, Ranunculales) Reveals Potential Mechanisms of Evolutionary Specialization.</title>
        <authorList>
            <person name="Sun Y."/>
            <person name="Deng T."/>
            <person name="Zhang A."/>
            <person name="Moore M.J."/>
            <person name="Landis J.B."/>
            <person name="Lin N."/>
            <person name="Zhang H."/>
            <person name="Zhang X."/>
            <person name="Huang J."/>
            <person name="Zhang X."/>
            <person name="Sun H."/>
            <person name="Wang H."/>
        </authorList>
    </citation>
    <scope>NUCLEOTIDE SEQUENCE [LARGE SCALE GENOMIC DNA]</scope>
    <source>
        <strain evidence="4">TB1705</strain>
        <tissue evidence="4">Leaf</tissue>
    </source>
</reference>
<dbReference type="InterPro" id="IPR013121">
    <property type="entry name" value="Fe_red_NAD-bd_6"/>
</dbReference>
<feature type="transmembrane region" description="Helical" evidence="2">
    <location>
        <begin position="73"/>
        <end position="100"/>
    </location>
</feature>
<evidence type="ECO:0000313" key="5">
    <source>
        <dbReference type="Proteomes" id="UP000541444"/>
    </source>
</evidence>
<protein>
    <recommendedName>
        <fullName evidence="3">FAD-binding FR-type domain-containing protein</fullName>
    </recommendedName>
</protein>
<dbReference type="Pfam" id="PF08030">
    <property type="entry name" value="NAD_binding_6"/>
    <property type="match status" value="1"/>
</dbReference>
<dbReference type="InterPro" id="IPR050369">
    <property type="entry name" value="RBOH/FRE"/>
</dbReference>
<dbReference type="OrthoDB" id="167398at2759"/>
<dbReference type="Pfam" id="PF08022">
    <property type="entry name" value="FAD_binding_8"/>
    <property type="match status" value="1"/>
</dbReference>
<sequence length="518" mass="58382">MDRLSDHAPLLSSIDIEPEYPKKEPFLMFLVKWLLKVLMWLTFVAWVALMFLYPTDFLQVQKWTAATDGTIFGLTGSVFLIFSGPILIITFLSIAFICVSSTEDFHQKKNRKLPRFRLWTFPVLVDGMFGVVSAAEFIGIVLFTAYVLFALYVYTTQDLSYMSKFKLPSREKSGLNLIFKKAISFAVQMLQWTDIGIANLPGVISLLAGLVMWATSFPPIRKKELSWLQWHPFSVSSSPLDGKHHLSVLIKVLGGWTKKLRDNISMEPEELENVLPFEPISKITASVEGPYGHELAYHLMYENLILVAGALAYVTRESEPPLEQGKFHKSINNSYFPLNSKSSMSGLVGTGDNMWSGVYVILSTIGFIIFLGLMDLFYITPFGISTWWFKALLFIVCMALGVLIFGGLVVLSWHLSERRISSDEKPSENNEESETVQYSDNPYQASLATSTTTRYGCRPDFREIFDSVCESWGHVDVGVIVCGPQSIESSVAKECRSKNIRGGKSEPCFHFNSHSFDL</sequence>
<dbReference type="GO" id="GO:0005886">
    <property type="term" value="C:plasma membrane"/>
    <property type="evidence" value="ECO:0007669"/>
    <property type="project" value="TreeGrafter"/>
</dbReference>
<evidence type="ECO:0000256" key="2">
    <source>
        <dbReference type="SAM" id="Phobius"/>
    </source>
</evidence>
<dbReference type="InterPro" id="IPR013112">
    <property type="entry name" value="FAD-bd_8"/>
</dbReference>
<evidence type="ECO:0000256" key="1">
    <source>
        <dbReference type="ARBA" id="ARBA00023002"/>
    </source>
</evidence>
<dbReference type="GO" id="GO:0000293">
    <property type="term" value="F:ferric-chelate reductase activity"/>
    <property type="evidence" value="ECO:0007669"/>
    <property type="project" value="TreeGrafter"/>
</dbReference>
<organism evidence="4 5">
    <name type="scientific">Kingdonia uniflora</name>
    <dbReference type="NCBI Taxonomy" id="39325"/>
    <lineage>
        <taxon>Eukaryota</taxon>
        <taxon>Viridiplantae</taxon>
        <taxon>Streptophyta</taxon>
        <taxon>Embryophyta</taxon>
        <taxon>Tracheophyta</taxon>
        <taxon>Spermatophyta</taxon>
        <taxon>Magnoliopsida</taxon>
        <taxon>Ranunculales</taxon>
        <taxon>Circaeasteraceae</taxon>
        <taxon>Kingdonia</taxon>
    </lineage>
</organism>
<keyword evidence="1" id="KW-0560">Oxidoreductase</keyword>
<feature type="transmembrane region" description="Helical" evidence="2">
    <location>
        <begin position="33"/>
        <end position="53"/>
    </location>
</feature>
<dbReference type="InterPro" id="IPR039261">
    <property type="entry name" value="FNR_nucleotide-bd"/>
</dbReference>
<dbReference type="EMBL" id="JACGCM010001509">
    <property type="protein sequence ID" value="KAF6154214.1"/>
    <property type="molecule type" value="Genomic_DNA"/>
</dbReference>
<dbReference type="InterPro" id="IPR017927">
    <property type="entry name" value="FAD-bd_FR_type"/>
</dbReference>
<dbReference type="AlphaFoldDB" id="A0A7J7MHH3"/>
<evidence type="ECO:0000259" key="3">
    <source>
        <dbReference type="PROSITE" id="PS51384"/>
    </source>
</evidence>
<feature type="domain" description="FAD-binding FR-type" evidence="3">
    <location>
        <begin position="140"/>
        <end position="297"/>
    </location>
</feature>